<gene>
    <name evidence="4" type="ORF">HOLleu_24402</name>
</gene>
<dbReference type="Pfam" id="PF12714">
    <property type="entry name" value="TILa"/>
    <property type="match status" value="1"/>
</dbReference>
<dbReference type="Pfam" id="PF00147">
    <property type="entry name" value="Fibrinogen_C"/>
    <property type="match status" value="2"/>
</dbReference>
<feature type="domain" description="EGF-like" evidence="2">
    <location>
        <begin position="315"/>
        <end position="354"/>
    </location>
</feature>
<dbReference type="GO" id="GO:0005615">
    <property type="term" value="C:extracellular space"/>
    <property type="evidence" value="ECO:0007669"/>
    <property type="project" value="TreeGrafter"/>
</dbReference>
<dbReference type="InterPro" id="IPR050373">
    <property type="entry name" value="Fibrinogen_C-term_domain"/>
</dbReference>
<feature type="domain" description="Fibrinogen C-terminal" evidence="3">
    <location>
        <begin position="351"/>
        <end position="568"/>
    </location>
</feature>
<feature type="domain" description="Fibrinogen C-terminal" evidence="3">
    <location>
        <begin position="99"/>
        <end position="219"/>
    </location>
</feature>
<dbReference type="PROSITE" id="PS51406">
    <property type="entry name" value="FIBRINOGEN_C_2"/>
    <property type="match status" value="2"/>
</dbReference>
<proteinExistence type="predicted"/>
<keyword evidence="1" id="KW-0245">EGF-like domain</keyword>
<comment type="caution">
    <text evidence="4">The sequence shown here is derived from an EMBL/GenBank/DDBJ whole genome shotgun (WGS) entry which is preliminary data.</text>
</comment>
<protein>
    <submittedName>
        <fullName evidence="4">Tenascin-R</fullName>
    </submittedName>
</protein>
<dbReference type="OrthoDB" id="7250310at2759"/>
<reference evidence="4" key="1">
    <citation type="submission" date="2021-10" db="EMBL/GenBank/DDBJ databases">
        <title>Tropical sea cucumber genome reveals ecological adaptation and Cuvierian tubules defense mechanism.</title>
        <authorList>
            <person name="Chen T."/>
        </authorList>
    </citation>
    <scope>NUCLEOTIDE SEQUENCE</scope>
    <source>
        <strain evidence="4">Nanhai2018</strain>
        <tissue evidence="4">Muscle</tissue>
    </source>
</reference>
<dbReference type="Proteomes" id="UP001152320">
    <property type="component" value="Chromosome 11"/>
</dbReference>
<evidence type="ECO:0000313" key="4">
    <source>
        <dbReference type="EMBL" id="KAJ8033996.1"/>
    </source>
</evidence>
<evidence type="ECO:0000256" key="1">
    <source>
        <dbReference type="PROSITE-ProRule" id="PRU00076"/>
    </source>
</evidence>
<dbReference type="SUPFAM" id="SSF56496">
    <property type="entry name" value="Fibrinogen C-terminal domain-like"/>
    <property type="match status" value="2"/>
</dbReference>
<dbReference type="InterPro" id="IPR025615">
    <property type="entry name" value="TILa_dom"/>
</dbReference>
<dbReference type="Gene3D" id="2.10.25.10">
    <property type="entry name" value="Laminin"/>
    <property type="match status" value="1"/>
</dbReference>
<evidence type="ECO:0000259" key="2">
    <source>
        <dbReference type="PROSITE" id="PS50026"/>
    </source>
</evidence>
<dbReference type="PROSITE" id="PS50026">
    <property type="entry name" value="EGF_3"/>
    <property type="match status" value="1"/>
</dbReference>
<dbReference type="CDD" id="cd19941">
    <property type="entry name" value="TIL"/>
    <property type="match status" value="1"/>
</dbReference>
<dbReference type="CDD" id="cd00087">
    <property type="entry name" value="FReD"/>
    <property type="match status" value="1"/>
</dbReference>
<comment type="caution">
    <text evidence="1">Lacks conserved residue(s) required for the propagation of feature annotation.</text>
</comment>
<dbReference type="InterPro" id="IPR036084">
    <property type="entry name" value="Ser_inhib-like_sf"/>
</dbReference>
<dbReference type="AlphaFoldDB" id="A0A9Q1BWT7"/>
<dbReference type="PROSITE" id="PS01186">
    <property type="entry name" value="EGF_2"/>
    <property type="match status" value="1"/>
</dbReference>
<dbReference type="EMBL" id="JAIZAY010000011">
    <property type="protein sequence ID" value="KAJ8033996.1"/>
    <property type="molecule type" value="Genomic_DNA"/>
</dbReference>
<organism evidence="4 5">
    <name type="scientific">Holothuria leucospilota</name>
    <name type="common">Black long sea cucumber</name>
    <name type="synonym">Mertensiothuria leucospilota</name>
    <dbReference type="NCBI Taxonomy" id="206669"/>
    <lineage>
        <taxon>Eukaryota</taxon>
        <taxon>Metazoa</taxon>
        <taxon>Echinodermata</taxon>
        <taxon>Eleutherozoa</taxon>
        <taxon>Echinozoa</taxon>
        <taxon>Holothuroidea</taxon>
        <taxon>Aspidochirotacea</taxon>
        <taxon>Aspidochirotida</taxon>
        <taxon>Holothuriidae</taxon>
        <taxon>Holothuria</taxon>
    </lineage>
</organism>
<dbReference type="Gene3D" id="3.90.215.10">
    <property type="entry name" value="Gamma Fibrinogen, chain A, domain 1"/>
    <property type="match status" value="2"/>
</dbReference>
<name>A0A9Q1BWT7_HOLLE</name>
<dbReference type="InterPro" id="IPR002181">
    <property type="entry name" value="Fibrinogen_a/b/g_C_dom"/>
</dbReference>
<dbReference type="SUPFAM" id="SSF57567">
    <property type="entry name" value="Serine protease inhibitors"/>
    <property type="match status" value="1"/>
</dbReference>
<evidence type="ECO:0000259" key="3">
    <source>
        <dbReference type="PROSITE" id="PS51406"/>
    </source>
</evidence>
<dbReference type="SMART" id="SM00186">
    <property type="entry name" value="FBG"/>
    <property type="match status" value="2"/>
</dbReference>
<dbReference type="InterPro" id="IPR000742">
    <property type="entry name" value="EGF"/>
</dbReference>
<accession>A0A9Q1BWT7</accession>
<sequence length="568" mass="63938">MERVPREVLITHPWCTVANGGEVRRNVVLKLISITKATRSKFCVASAMDSSLKLLSIPILITVNIIFNGCCSSLVPEERQDGTKPDIGEQNQGSAYFVYQSLQYPRDCQEVLNQCSSPAASGVYLVKPEGYLDPFEVYCDNQIDDGGWTVIQRRIDGSLDFGRYWEDYKKGFGFLSSEFWLGNDHLAFLTNQAQYELRVDVTIANETSFSIRYDAFRLGVCLFQGSLYTECPANTIYTNCTCVATCEDPLRTSGCRSDCNDKETCMCRPGYLMKGDDCVELSECGCYLPEERIVIPNGDAYVNVDCSKRCTCSNDVLSCDANYQCGSNAACLIKDAVRQCYCNRGYEGDGQTCTASFTDCTDVYNAGHTQDGVYPIHPSGWTGTSFNVFCNMTIDGGSWTVFQRRKTGSTTFYKTWGSYKNGFGNIQHEFWLGNEKLHYLTQQATYELRIDIVSDTNALKYSKFARFRVDDETHNYRLTQLTSYSGNAGNGMDSAENIAFSTHDRDNDGRSWDCADKYRGGWWYGGKNYDGSYRYCDTWPRDSNYVSCAYGNLNGDYSGGIGENIFWY</sequence>
<keyword evidence="5" id="KW-1185">Reference proteome</keyword>
<dbReference type="NCBIfam" id="NF040941">
    <property type="entry name" value="GGGWT_bact"/>
    <property type="match status" value="2"/>
</dbReference>
<dbReference type="PANTHER" id="PTHR19143">
    <property type="entry name" value="FIBRINOGEN/TENASCIN/ANGIOPOEITIN"/>
    <property type="match status" value="1"/>
</dbReference>
<evidence type="ECO:0000313" key="5">
    <source>
        <dbReference type="Proteomes" id="UP001152320"/>
    </source>
</evidence>
<dbReference type="SMART" id="SM00181">
    <property type="entry name" value="EGF"/>
    <property type="match status" value="2"/>
</dbReference>
<dbReference type="InterPro" id="IPR036056">
    <property type="entry name" value="Fibrinogen-like_C"/>
</dbReference>
<dbReference type="InterPro" id="IPR014716">
    <property type="entry name" value="Fibrinogen_a/b/g_C_1"/>
</dbReference>